<dbReference type="GO" id="GO:0046872">
    <property type="term" value="F:metal ion binding"/>
    <property type="evidence" value="ECO:0007669"/>
    <property type="project" value="UniProtKB-KW"/>
</dbReference>
<dbReference type="InterPro" id="IPR011057">
    <property type="entry name" value="Mss4-like_sf"/>
</dbReference>
<dbReference type="PANTHER" id="PTHR33337:SF40">
    <property type="entry name" value="CENP-V_GFA DOMAIN-CONTAINING PROTEIN-RELATED"/>
    <property type="match status" value="1"/>
</dbReference>
<keyword evidence="4" id="KW-0456">Lyase</keyword>
<protein>
    <recommendedName>
        <fullName evidence="5">CENP-V/GFA domain-containing protein</fullName>
    </recommendedName>
</protein>
<keyword evidence="7" id="KW-1185">Reference proteome</keyword>
<evidence type="ECO:0000259" key="5">
    <source>
        <dbReference type="PROSITE" id="PS51891"/>
    </source>
</evidence>
<dbReference type="GO" id="GO:0016846">
    <property type="term" value="F:carbon-sulfur lyase activity"/>
    <property type="evidence" value="ECO:0007669"/>
    <property type="project" value="InterPro"/>
</dbReference>
<dbReference type="PROSITE" id="PS51891">
    <property type="entry name" value="CENP_V_GFA"/>
    <property type="match status" value="1"/>
</dbReference>
<name>A0A9P4IB90_9PEZI</name>
<dbReference type="OrthoDB" id="406544at2759"/>
<gene>
    <name evidence="6" type="ORF">NA57DRAFT_58107</name>
</gene>
<proteinExistence type="inferred from homology"/>
<evidence type="ECO:0000256" key="1">
    <source>
        <dbReference type="ARBA" id="ARBA00005495"/>
    </source>
</evidence>
<evidence type="ECO:0000313" key="7">
    <source>
        <dbReference type="Proteomes" id="UP000799772"/>
    </source>
</evidence>
<dbReference type="AlphaFoldDB" id="A0A9P4IB90"/>
<feature type="domain" description="CENP-V/GFA" evidence="5">
    <location>
        <begin position="6"/>
        <end position="133"/>
    </location>
</feature>
<dbReference type="InterPro" id="IPR006913">
    <property type="entry name" value="CENP-V/GFA"/>
</dbReference>
<keyword evidence="2" id="KW-0479">Metal-binding</keyword>
<accession>A0A9P4IB90</accession>
<evidence type="ECO:0000313" key="6">
    <source>
        <dbReference type="EMBL" id="KAF2097529.1"/>
    </source>
</evidence>
<dbReference type="Proteomes" id="UP000799772">
    <property type="component" value="Unassembled WGS sequence"/>
</dbReference>
<organism evidence="6 7">
    <name type="scientific">Rhizodiscina lignyota</name>
    <dbReference type="NCBI Taxonomy" id="1504668"/>
    <lineage>
        <taxon>Eukaryota</taxon>
        <taxon>Fungi</taxon>
        <taxon>Dikarya</taxon>
        <taxon>Ascomycota</taxon>
        <taxon>Pezizomycotina</taxon>
        <taxon>Dothideomycetes</taxon>
        <taxon>Pleosporomycetidae</taxon>
        <taxon>Aulographales</taxon>
        <taxon>Rhizodiscinaceae</taxon>
        <taxon>Rhizodiscina</taxon>
    </lineage>
</organism>
<dbReference type="PANTHER" id="PTHR33337">
    <property type="entry name" value="GFA DOMAIN-CONTAINING PROTEIN"/>
    <property type="match status" value="1"/>
</dbReference>
<dbReference type="EMBL" id="ML978128">
    <property type="protein sequence ID" value="KAF2097529.1"/>
    <property type="molecule type" value="Genomic_DNA"/>
</dbReference>
<comment type="caution">
    <text evidence="6">The sequence shown here is derived from an EMBL/GenBank/DDBJ whole genome shotgun (WGS) entry which is preliminary data.</text>
</comment>
<evidence type="ECO:0000256" key="3">
    <source>
        <dbReference type="ARBA" id="ARBA00022833"/>
    </source>
</evidence>
<sequence length="145" mass="15893">MSGDIVTGKCACEEVKFHVRGNAITTLACYCPQCRKASGGSGHLLAIYDTEQVEVDSGSEHLGTFVIEGDKTTSGHDKVKVFCKECGTTLWYKVNEGERTVVITATLDADYEKTKPQSEIFTRNQPSFIPRIDGTHRFEGMVAPV</sequence>
<keyword evidence="3" id="KW-0862">Zinc</keyword>
<evidence type="ECO:0000256" key="2">
    <source>
        <dbReference type="ARBA" id="ARBA00022723"/>
    </source>
</evidence>
<dbReference type="SUPFAM" id="SSF51316">
    <property type="entry name" value="Mss4-like"/>
    <property type="match status" value="1"/>
</dbReference>
<reference evidence="6" key="1">
    <citation type="journal article" date="2020" name="Stud. Mycol.">
        <title>101 Dothideomycetes genomes: a test case for predicting lifestyles and emergence of pathogens.</title>
        <authorList>
            <person name="Haridas S."/>
            <person name="Albert R."/>
            <person name="Binder M."/>
            <person name="Bloem J."/>
            <person name="Labutti K."/>
            <person name="Salamov A."/>
            <person name="Andreopoulos B."/>
            <person name="Baker S."/>
            <person name="Barry K."/>
            <person name="Bills G."/>
            <person name="Bluhm B."/>
            <person name="Cannon C."/>
            <person name="Castanera R."/>
            <person name="Culley D."/>
            <person name="Daum C."/>
            <person name="Ezra D."/>
            <person name="Gonzalez J."/>
            <person name="Henrissat B."/>
            <person name="Kuo A."/>
            <person name="Liang C."/>
            <person name="Lipzen A."/>
            <person name="Lutzoni F."/>
            <person name="Magnuson J."/>
            <person name="Mondo S."/>
            <person name="Nolan M."/>
            <person name="Ohm R."/>
            <person name="Pangilinan J."/>
            <person name="Park H.-J."/>
            <person name="Ramirez L."/>
            <person name="Alfaro M."/>
            <person name="Sun H."/>
            <person name="Tritt A."/>
            <person name="Yoshinaga Y."/>
            <person name="Zwiers L.-H."/>
            <person name="Turgeon B."/>
            <person name="Goodwin S."/>
            <person name="Spatafora J."/>
            <person name="Crous P."/>
            <person name="Grigoriev I."/>
        </authorList>
    </citation>
    <scope>NUCLEOTIDE SEQUENCE</scope>
    <source>
        <strain evidence="6">CBS 133067</strain>
    </source>
</reference>
<dbReference type="Gene3D" id="3.90.1590.10">
    <property type="entry name" value="glutathione-dependent formaldehyde- activating enzyme (gfa)"/>
    <property type="match status" value="1"/>
</dbReference>
<dbReference type="Pfam" id="PF04828">
    <property type="entry name" value="GFA"/>
    <property type="match status" value="1"/>
</dbReference>
<comment type="similarity">
    <text evidence="1">Belongs to the Gfa family.</text>
</comment>
<evidence type="ECO:0000256" key="4">
    <source>
        <dbReference type="ARBA" id="ARBA00023239"/>
    </source>
</evidence>